<accession>A0A8J4A534</accession>
<dbReference type="Pfam" id="PF00196">
    <property type="entry name" value="GerE"/>
    <property type="match status" value="1"/>
</dbReference>
<dbReference type="InterPro" id="IPR036388">
    <property type="entry name" value="WH-like_DNA-bd_sf"/>
</dbReference>
<dbReference type="AlphaFoldDB" id="A0A8J4A534"/>
<dbReference type="InterPro" id="IPR011990">
    <property type="entry name" value="TPR-like_helical_dom_sf"/>
</dbReference>
<reference evidence="3" key="1">
    <citation type="submission" date="2021-01" db="EMBL/GenBank/DDBJ databases">
        <title>Whole genome shotgun sequence of Virgisporangium ochraceum NBRC 16418.</title>
        <authorList>
            <person name="Komaki H."/>
            <person name="Tamura T."/>
        </authorList>
    </citation>
    <scope>NUCLEOTIDE SEQUENCE</scope>
    <source>
        <strain evidence="3">NBRC 16418</strain>
    </source>
</reference>
<dbReference type="GO" id="GO:0006355">
    <property type="term" value="P:regulation of DNA-templated transcription"/>
    <property type="evidence" value="ECO:0007669"/>
    <property type="project" value="InterPro"/>
</dbReference>
<dbReference type="SUPFAM" id="SSF48452">
    <property type="entry name" value="TPR-like"/>
    <property type="match status" value="1"/>
</dbReference>
<feature type="domain" description="HTH luxR-type" evidence="2">
    <location>
        <begin position="831"/>
        <end position="896"/>
    </location>
</feature>
<dbReference type="InterPro" id="IPR000792">
    <property type="entry name" value="Tscrpt_reg_LuxR_C"/>
</dbReference>
<dbReference type="RefSeq" id="WP_203935039.1">
    <property type="nucleotide sequence ID" value="NZ_BOPH01000152.1"/>
</dbReference>
<dbReference type="PROSITE" id="PS50043">
    <property type="entry name" value="HTH_LUXR_2"/>
    <property type="match status" value="1"/>
</dbReference>
<dbReference type="CDD" id="cd06170">
    <property type="entry name" value="LuxR_C_like"/>
    <property type="match status" value="1"/>
</dbReference>
<dbReference type="SUPFAM" id="SSF52540">
    <property type="entry name" value="P-loop containing nucleoside triphosphate hydrolases"/>
    <property type="match status" value="1"/>
</dbReference>
<dbReference type="Pfam" id="PF17874">
    <property type="entry name" value="TPR_MalT"/>
    <property type="match status" value="1"/>
</dbReference>
<dbReference type="GO" id="GO:0003677">
    <property type="term" value="F:DNA binding"/>
    <property type="evidence" value="ECO:0007669"/>
    <property type="project" value="InterPro"/>
</dbReference>
<sequence length="897" mass="96445">MGEALVRTKLTAPRRRPELVERARLTERLAHAREAALVLVSAPAGFGKTTLLASVLGDAPDVAWVSLDARDADATRFWLHVLHALEVTSAGCASTALALLDTGPGSLEDVVTSLVNEVSVRSEDLTLVLDDYHLAESREVTDSLSLLLEHRPPQLHLVVSTRADPVLPLSRLRARGDLVELRAADLRLTLGEVRTYLNGIHDLGLSAEHVQALESRTEGWAAALQLAALSLRGRTDVAEFISSFAGDHRYIVDYLIDEVLDQQPPLLRRFLLDTSVLEALCGPLCDAVTGPVDGMPGAAVLEALERRNLLVVPLDDHRRWYRYHHLFSDVLHMRLMAERPGDVRVLHGRASDWYEAAGDVEAAVRHAFAAGDTDRAADLIEIATPELRRRRAEGLLRTWVPLVPAEVLARRPVLASNLVGALMASNTFDGVAERLDSLSDSLATSRESLIIRDRHEWQRVPAVMATHRAALALIAGDVDSTLVLADEAVARAAEGDELTYASASALKGLASWSTGDLSSAREAYLAATEGLAAQGHVSDALGCTVTVVELELQLGDLDAAHTAAQRALDLAAGGDGAVRGTADMWVALARVAWERGNSDDAARYLSVAGDLGEAAGLPQQPYRWRVAMAAVREAQGDAAAADVLLDEAERLFNSDFSPNVRPVSAVRARLHLRIGDLAAARRWAAAAPVAAGDDLTYLHEYEHLTLARLLLAEHAATPDPARVEQALAVLQHLHDAAADAGRTAAVLETSLLLALAYDTVGRPSEALRRLQDAVDLTSHRGWVRPLLDAGPRIVDLLTLLPDRPLEHVLAAAATGSPSADAPRSSTTSGEAAPLVAPLSSRELDVLRLLGSDLDGPAIARHLNVSLPTVRTHTQHIYAKLGVNNRRAAVRRAHQLHL</sequence>
<dbReference type="InterPro" id="IPR016032">
    <property type="entry name" value="Sig_transdc_resp-reg_C-effctor"/>
</dbReference>
<dbReference type="SMART" id="SM00421">
    <property type="entry name" value="HTH_LUXR"/>
    <property type="match status" value="1"/>
</dbReference>
<dbReference type="EMBL" id="BOPH01000152">
    <property type="protein sequence ID" value="GIJ75271.1"/>
    <property type="molecule type" value="Genomic_DNA"/>
</dbReference>
<dbReference type="Proteomes" id="UP000635606">
    <property type="component" value="Unassembled WGS sequence"/>
</dbReference>
<organism evidence="3 4">
    <name type="scientific">Virgisporangium ochraceum</name>
    <dbReference type="NCBI Taxonomy" id="65505"/>
    <lineage>
        <taxon>Bacteria</taxon>
        <taxon>Bacillati</taxon>
        <taxon>Actinomycetota</taxon>
        <taxon>Actinomycetes</taxon>
        <taxon>Micromonosporales</taxon>
        <taxon>Micromonosporaceae</taxon>
        <taxon>Virgisporangium</taxon>
    </lineage>
</organism>
<dbReference type="Gene3D" id="1.25.40.10">
    <property type="entry name" value="Tetratricopeptide repeat domain"/>
    <property type="match status" value="1"/>
</dbReference>
<dbReference type="InterPro" id="IPR041617">
    <property type="entry name" value="TPR_MalT"/>
</dbReference>
<keyword evidence="4" id="KW-1185">Reference proteome</keyword>
<dbReference type="Gene3D" id="1.10.10.10">
    <property type="entry name" value="Winged helix-like DNA-binding domain superfamily/Winged helix DNA-binding domain"/>
    <property type="match status" value="1"/>
</dbReference>
<evidence type="ECO:0000259" key="2">
    <source>
        <dbReference type="PROSITE" id="PS50043"/>
    </source>
</evidence>
<evidence type="ECO:0000313" key="3">
    <source>
        <dbReference type="EMBL" id="GIJ75271.1"/>
    </source>
</evidence>
<dbReference type="Pfam" id="PF25873">
    <property type="entry name" value="WHD_MalT"/>
    <property type="match status" value="1"/>
</dbReference>
<evidence type="ECO:0000256" key="1">
    <source>
        <dbReference type="SAM" id="MobiDB-lite"/>
    </source>
</evidence>
<proteinExistence type="predicted"/>
<gene>
    <name evidence="3" type="ORF">Voc01_101880</name>
</gene>
<dbReference type="InterPro" id="IPR059106">
    <property type="entry name" value="WHD_MalT"/>
</dbReference>
<dbReference type="Gene3D" id="3.40.50.300">
    <property type="entry name" value="P-loop containing nucleotide triphosphate hydrolases"/>
    <property type="match status" value="1"/>
</dbReference>
<dbReference type="InterPro" id="IPR027417">
    <property type="entry name" value="P-loop_NTPase"/>
</dbReference>
<feature type="region of interest" description="Disordered" evidence="1">
    <location>
        <begin position="814"/>
        <end position="833"/>
    </location>
</feature>
<dbReference type="SUPFAM" id="SSF46894">
    <property type="entry name" value="C-terminal effector domain of the bipartite response regulators"/>
    <property type="match status" value="1"/>
</dbReference>
<comment type="caution">
    <text evidence="3">The sequence shown here is derived from an EMBL/GenBank/DDBJ whole genome shotgun (WGS) entry which is preliminary data.</text>
</comment>
<evidence type="ECO:0000313" key="4">
    <source>
        <dbReference type="Proteomes" id="UP000635606"/>
    </source>
</evidence>
<name>A0A8J4A534_9ACTN</name>
<protein>
    <submittedName>
        <fullName evidence="3">LuxR family transcriptional regulator</fullName>
    </submittedName>
</protein>